<protein>
    <submittedName>
        <fullName evidence="1">Uncharacterized protein</fullName>
    </submittedName>
</protein>
<proteinExistence type="predicted"/>
<dbReference type="PANTHER" id="PTHR35716:SF1">
    <property type="entry name" value="OS05G0574700 PROTEIN"/>
    <property type="match status" value="1"/>
</dbReference>
<gene>
    <name evidence="1" type="ORF">CCUR1050_LOCUS17248</name>
</gene>
<sequence length="251" mass="28281">MTQKLTSSGISISVLVFLTYCVSSNSFSFHHQRVHNSHVPGHVESGCCCSCPQNYRYVLFHREDLVRTYPPSSFRALNRVSAAKLLRMSTPNCHPDDDPNSGSVLPVKDRIALYSQISAEKTLGSLMEALKESSRWHDEGIEALYLYANIDCMGLQKSNFFGHGSQDLGQYERFRRCVIVPPFSELLEHSRVDTLSSLYVSEDSYVTRVSVTNKSGTAARFRIALLRVPVGGFRTWMVDQMEFESPEALEP</sequence>
<name>A0A7S0MG15_9CRYP</name>
<dbReference type="PANTHER" id="PTHR35716">
    <property type="entry name" value="OS05G0574700 PROTEIN-RELATED"/>
    <property type="match status" value="1"/>
</dbReference>
<dbReference type="AlphaFoldDB" id="A0A7S0MG15"/>
<accession>A0A7S0MG15</accession>
<reference evidence="1" key="1">
    <citation type="submission" date="2021-01" db="EMBL/GenBank/DDBJ databases">
        <authorList>
            <person name="Corre E."/>
            <person name="Pelletier E."/>
            <person name="Niang G."/>
            <person name="Scheremetjew M."/>
            <person name="Finn R."/>
            <person name="Kale V."/>
            <person name="Holt S."/>
            <person name="Cochrane G."/>
            <person name="Meng A."/>
            <person name="Brown T."/>
            <person name="Cohen L."/>
        </authorList>
    </citation>
    <scope>NUCLEOTIDE SEQUENCE</scope>
    <source>
        <strain evidence="1">CCAP979/52</strain>
    </source>
</reference>
<dbReference type="EMBL" id="HBEZ01031108">
    <property type="protein sequence ID" value="CAD8639564.1"/>
    <property type="molecule type" value="Transcribed_RNA"/>
</dbReference>
<organism evidence="1">
    <name type="scientific">Cryptomonas curvata</name>
    <dbReference type="NCBI Taxonomy" id="233186"/>
    <lineage>
        <taxon>Eukaryota</taxon>
        <taxon>Cryptophyceae</taxon>
        <taxon>Cryptomonadales</taxon>
        <taxon>Cryptomonadaceae</taxon>
        <taxon>Cryptomonas</taxon>
    </lineage>
</organism>
<evidence type="ECO:0000313" key="1">
    <source>
        <dbReference type="EMBL" id="CAD8639564.1"/>
    </source>
</evidence>